<dbReference type="CDD" id="cd22160">
    <property type="entry name" value="F-box_AtFBL13-like"/>
    <property type="match status" value="1"/>
</dbReference>
<sequence>MLDGMPAQKRGKEDEGAPAETGGVDRLDALPDALLHHVLSFLPVEEAVRTSVLARRWRHLWKSAPGLRIGCLRDNEPVSVATIRWFVDHLLLLRGASPLDRCELRIGDFFGDEEDCVNFWFRYAVACKVRGPEHKIEMKGTFSSRKQSTAISEHLEIVEIKCEVVDERVFKVLKFLLQLLTRVAGRFGCQWVMSLMLRKCKAKIHCHQVPTHPDIHSSPTSIAFPSAIPSFPASAVACLHCCHHSISLEPSPLITTYTNTLI</sequence>
<dbReference type="InterPro" id="IPR053781">
    <property type="entry name" value="F-box_AtFBL13-like"/>
</dbReference>
<keyword evidence="4" id="KW-1185">Reference proteome</keyword>
<evidence type="ECO:0000313" key="4">
    <source>
        <dbReference type="Proteomes" id="UP000324897"/>
    </source>
</evidence>
<dbReference type="InterPro" id="IPR053197">
    <property type="entry name" value="F-box_SCFL_complex_component"/>
</dbReference>
<feature type="non-terminal residue" evidence="3">
    <location>
        <position position="262"/>
    </location>
</feature>
<dbReference type="Pfam" id="PF00646">
    <property type="entry name" value="F-box"/>
    <property type="match status" value="1"/>
</dbReference>
<dbReference type="PROSITE" id="PS50181">
    <property type="entry name" value="FBOX"/>
    <property type="match status" value="1"/>
</dbReference>
<feature type="region of interest" description="Disordered" evidence="1">
    <location>
        <begin position="1"/>
        <end position="23"/>
    </location>
</feature>
<dbReference type="Proteomes" id="UP000324897">
    <property type="component" value="Unassembled WGS sequence"/>
</dbReference>
<dbReference type="InterPro" id="IPR001810">
    <property type="entry name" value="F-box_dom"/>
</dbReference>
<dbReference type="PANTHER" id="PTHR34223">
    <property type="entry name" value="OS11G0201299 PROTEIN"/>
    <property type="match status" value="1"/>
</dbReference>
<dbReference type="AlphaFoldDB" id="A0A5J9T479"/>
<feature type="non-terminal residue" evidence="3">
    <location>
        <position position="1"/>
    </location>
</feature>
<dbReference type="OrthoDB" id="692863at2759"/>
<evidence type="ECO:0000256" key="1">
    <source>
        <dbReference type="SAM" id="MobiDB-lite"/>
    </source>
</evidence>
<reference evidence="3 4" key="1">
    <citation type="journal article" date="2019" name="Sci. Rep.">
        <title>A high-quality genome of Eragrostis curvula grass provides insights into Poaceae evolution and supports new strategies to enhance forage quality.</title>
        <authorList>
            <person name="Carballo J."/>
            <person name="Santos B.A.C.M."/>
            <person name="Zappacosta D."/>
            <person name="Garbus I."/>
            <person name="Selva J.P."/>
            <person name="Gallo C.A."/>
            <person name="Diaz A."/>
            <person name="Albertini E."/>
            <person name="Caccamo M."/>
            <person name="Echenique V."/>
        </authorList>
    </citation>
    <scope>NUCLEOTIDE SEQUENCE [LARGE SCALE GENOMIC DNA]</scope>
    <source>
        <strain evidence="4">cv. Victoria</strain>
        <tissue evidence="3">Leaf</tissue>
    </source>
</reference>
<dbReference type="SUPFAM" id="SSF81383">
    <property type="entry name" value="F-box domain"/>
    <property type="match status" value="1"/>
</dbReference>
<proteinExistence type="predicted"/>
<name>A0A5J9T479_9POAL</name>
<comment type="caution">
    <text evidence="3">The sequence shown here is derived from an EMBL/GenBank/DDBJ whole genome shotgun (WGS) entry which is preliminary data.</text>
</comment>
<dbReference type="Gene3D" id="1.20.1280.50">
    <property type="match status" value="1"/>
</dbReference>
<evidence type="ECO:0000313" key="3">
    <source>
        <dbReference type="EMBL" id="TVU06084.1"/>
    </source>
</evidence>
<dbReference type="Gramene" id="TVU06084">
    <property type="protein sequence ID" value="TVU06084"/>
    <property type="gene ID" value="EJB05_49276"/>
</dbReference>
<dbReference type="PANTHER" id="PTHR34223:SF80">
    <property type="entry name" value="OS11G0205900 PROTEIN"/>
    <property type="match status" value="1"/>
</dbReference>
<dbReference type="EMBL" id="RWGY01000051">
    <property type="protein sequence ID" value="TVU06084.1"/>
    <property type="molecule type" value="Genomic_DNA"/>
</dbReference>
<organism evidence="3 4">
    <name type="scientific">Eragrostis curvula</name>
    <name type="common">weeping love grass</name>
    <dbReference type="NCBI Taxonomy" id="38414"/>
    <lineage>
        <taxon>Eukaryota</taxon>
        <taxon>Viridiplantae</taxon>
        <taxon>Streptophyta</taxon>
        <taxon>Embryophyta</taxon>
        <taxon>Tracheophyta</taxon>
        <taxon>Spermatophyta</taxon>
        <taxon>Magnoliopsida</taxon>
        <taxon>Liliopsida</taxon>
        <taxon>Poales</taxon>
        <taxon>Poaceae</taxon>
        <taxon>PACMAD clade</taxon>
        <taxon>Chloridoideae</taxon>
        <taxon>Eragrostideae</taxon>
        <taxon>Eragrostidinae</taxon>
        <taxon>Eragrostis</taxon>
    </lineage>
</organism>
<protein>
    <recommendedName>
        <fullName evidence="2">F-box domain-containing protein</fullName>
    </recommendedName>
</protein>
<feature type="domain" description="F-box" evidence="2">
    <location>
        <begin position="24"/>
        <end position="60"/>
    </location>
</feature>
<accession>A0A5J9T479</accession>
<evidence type="ECO:0000259" key="2">
    <source>
        <dbReference type="PROSITE" id="PS50181"/>
    </source>
</evidence>
<gene>
    <name evidence="3" type="ORF">EJB05_49276</name>
</gene>
<dbReference type="InterPro" id="IPR036047">
    <property type="entry name" value="F-box-like_dom_sf"/>
</dbReference>